<feature type="transmembrane region" description="Helical" evidence="1">
    <location>
        <begin position="205"/>
        <end position="226"/>
    </location>
</feature>
<dbReference type="EMBL" id="ABJK02000020">
    <property type="protein sequence ID" value="EDT47577.1"/>
    <property type="molecule type" value="Genomic_DNA"/>
</dbReference>
<feature type="transmembrane region" description="Helical" evidence="1">
    <location>
        <begin position="138"/>
        <end position="157"/>
    </location>
</feature>
<accession>A0ABM9XEG6</accession>
<name>A0ABM9XEG6_9STRE</name>
<reference evidence="2" key="2">
    <citation type="submission" date="2013-09" db="EMBL/GenBank/DDBJ databases">
        <title>Draft genome sequence of Streptococcus infantarius subsp. infantarius ATCC BAA-102.</title>
        <authorList>
            <person name="Sudarsanam P."/>
            <person name="Ley R."/>
            <person name="Guruge J."/>
            <person name="Turnbaugh P.J."/>
            <person name="Mahowald M."/>
            <person name="Liep D."/>
            <person name="Gordon J."/>
        </authorList>
    </citation>
    <scope>NUCLEOTIDE SEQUENCE</scope>
    <source>
        <strain evidence="2">ATCC BAA-102</strain>
    </source>
</reference>
<evidence type="ECO:0000256" key="1">
    <source>
        <dbReference type="SAM" id="Phobius"/>
    </source>
</evidence>
<gene>
    <name evidence="2" type="ORF">STRINF_01374</name>
</gene>
<comment type="caution">
    <text evidence="2">The sequence shown here is derived from an EMBL/GenBank/DDBJ whole genome shotgun (WGS) entry which is preliminary data.</text>
</comment>
<organism evidence="2 3">
    <name type="scientific">Streptococcus infantarius subsp. infantarius ATCC BAA-102</name>
    <dbReference type="NCBI Taxonomy" id="471872"/>
    <lineage>
        <taxon>Bacteria</taxon>
        <taxon>Bacillati</taxon>
        <taxon>Bacillota</taxon>
        <taxon>Bacilli</taxon>
        <taxon>Lactobacillales</taxon>
        <taxon>Streptococcaceae</taxon>
        <taxon>Streptococcus</taxon>
    </lineage>
</organism>
<evidence type="ECO:0000313" key="3">
    <source>
        <dbReference type="Proteomes" id="UP000005602"/>
    </source>
</evidence>
<keyword evidence="3" id="KW-1185">Reference proteome</keyword>
<feature type="transmembrane region" description="Helical" evidence="1">
    <location>
        <begin position="178"/>
        <end position="199"/>
    </location>
</feature>
<feature type="transmembrane region" description="Helical" evidence="1">
    <location>
        <begin position="7"/>
        <end position="26"/>
    </location>
</feature>
<evidence type="ECO:0000313" key="2">
    <source>
        <dbReference type="EMBL" id="EDT47577.1"/>
    </source>
</evidence>
<keyword evidence="1" id="KW-1133">Transmembrane helix</keyword>
<dbReference type="Proteomes" id="UP000005602">
    <property type="component" value="Unassembled WGS sequence"/>
</dbReference>
<keyword evidence="1" id="KW-0472">Membrane</keyword>
<protein>
    <submittedName>
        <fullName evidence="2">Uncharacterized protein</fullName>
    </submittedName>
</protein>
<reference evidence="2" key="1">
    <citation type="submission" date="2008-03" db="EMBL/GenBank/DDBJ databases">
        <authorList>
            <person name="Fulton L."/>
            <person name="Clifton S."/>
            <person name="Fulton B."/>
            <person name="Xu J."/>
            <person name="Minx P."/>
            <person name="Pepin K.H."/>
            <person name="Johnson M."/>
            <person name="Thiruvilangam P."/>
            <person name="Bhonagiri V."/>
            <person name="Nash W.E."/>
            <person name="Mardis E.R."/>
            <person name="Wilson R.K."/>
        </authorList>
    </citation>
    <scope>NUCLEOTIDE SEQUENCE</scope>
    <source>
        <strain evidence="2">ATCC BAA-102</strain>
    </source>
</reference>
<feature type="transmembrane region" description="Helical" evidence="1">
    <location>
        <begin position="66"/>
        <end position="93"/>
    </location>
</feature>
<keyword evidence="1" id="KW-0812">Transmembrane</keyword>
<sequence>MVGVANVTMVIPALSFMLSALVILIIKDDADYDVLSSDNELSFKEQFSNLYHNVMLIFNETNSADFIHLLLAILCLNMLSGSLNAIYNIWLLLAKIGHLSYSQSLLLIEFILVGGILIGSLTPHDYFSQKSIVGLSNLIHFPLSIGILLLAFASYLVGKVNPKINSQLLSNLLANTLAQTNSFLTFLFTLFLPVGTVLFSSLSSWNITSTWITFLALAVAVFKLSASTKTVAD</sequence>
<proteinExistence type="predicted"/>
<feature type="transmembrane region" description="Helical" evidence="1">
    <location>
        <begin position="105"/>
        <end position="126"/>
    </location>
</feature>